<sequence>MNRLLSIPKLHVLQSLSANMRVVHLTSGRSIARWGWRRRAQYDRLPLGQGWFRCARACHVGCVVLLGWRVGLGRKLDDSTLYRHE</sequence>
<name>A0AAV7PK05_PLEWA</name>
<evidence type="ECO:0000313" key="2">
    <source>
        <dbReference type="Proteomes" id="UP001066276"/>
    </source>
</evidence>
<dbReference type="AlphaFoldDB" id="A0AAV7PK05"/>
<protein>
    <submittedName>
        <fullName evidence="1">Uncharacterized protein</fullName>
    </submittedName>
</protein>
<evidence type="ECO:0000313" key="1">
    <source>
        <dbReference type="EMBL" id="KAJ1127661.1"/>
    </source>
</evidence>
<organism evidence="1 2">
    <name type="scientific">Pleurodeles waltl</name>
    <name type="common">Iberian ribbed newt</name>
    <dbReference type="NCBI Taxonomy" id="8319"/>
    <lineage>
        <taxon>Eukaryota</taxon>
        <taxon>Metazoa</taxon>
        <taxon>Chordata</taxon>
        <taxon>Craniata</taxon>
        <taxon>Vertebrata</taxon>
        <taxon>Euteleostomi</taxon>
        <taxon>Amphibia</taxon>
        <taxon>Batrachia</taxon>
        <taxon>Caudata</taxon>
        <taxon>Salamandroidea</taxon>
        <taxon>Salamandridae</taxon>
        <taxon>Pleurodelinae</taxon>
        <taxon>Pleurodeles</taxon>
    </lineage>
</organism>
<comment type="caution">
    <text evidence="1">The sequence shown here is derived from an EMBL/GenBank/DDBJ whole genome shotgun (WGS) entry which is preliminary data.</text>
</comment>
<reference evidence="1" key="1">
    <citation type="journal article" date="2022" name="bioRxiv">
        <title>Sequencing and chromosome-scale assembly of the giantPleurodeles waltlgenome.</title>
        <authorList>
            <person name="Brown T."/>
            <person name="Elewa A."/>
            <person name="Iarovenko S."/>
            <person name="Subramanian E."/>
            <person name="Araus A.J."/>
            <person name="Petzold A."/>
            <person name="Susuki M."/>
            <person name="Suzuki K.-i.T."/>
            <person name="Hayashi T."/>
            <person name="Toyoda A."/>
            <person name="Oliveira C."/>
            <person name="Osipova E."/>
            <person name="Leigh N.D."/>
            <person name="Simon A."/>
            <person name="Yun M.H."/>
        </authorList>
    </citation>
    <scope>NUCLEOTIDE SEQUENCE</scope>
    <source>
        <strain evidence="1">20211129_DDA</strain>
        <tissue evidence="1">Liver</tissue>
    </source>
</reference>
<gene>
    <name evidence="1" type="ORF">NDU88_006056</name>
</gene>
<accession>A0AAV7PK05</accession>
<keyword evidence="2" id="KW-1185">Reference proteome</keyword>
<proteinExistence type="predicted"/>
<dbReference type="EMBL" id="JANPWB010000011">
    <property type="protein sequence ID" value="KAJ1127661.1"/>
    <property type="molecule type" value="Genomic_DNA"/>
</dbReference>
<dbReference type="Proteomes" id="UP001066276">
    <property type="component" value="Chromosome 7"/>
</dbReference>